<organism evidence="2 3">
    <name type="scientific">Variovorax paradoxus</name>
    <dbReference type="NCBI Taxonomy" id="34073"/>
    <lineage>
        <taxon>Bacteria</taxon>
        <taxon>Pseudomonadati</taxon>
        <taxon>Pseudomonadota</taxon>
        <taxon>Betaproteobacteria</taxon>
        <taxon>Burkholderiales</taxon>
        <taxon>Comamonadaceae</taxon>
        <taxon>Variovorax</taxon>
    </lineage>
</organism>
<dbReference type="GO" id="GO:0043683">
    <property type="term" value="P:type IV pilus assembly"/>
    <property type="evidence" value="ECO:0007669"/>
    <property type="project" value="InterPro"/>
</dbReference>
<keyword evidence="1" id="KW-0812">Transmembrane</keyword>
<dbReference type="NCBIfam" id="TIGR02532">
    <property type="entry name" value="IV_pilin_GFxxxE"/>
    <property type="match status" value="1"/>
</dbReference>
<sequence>MYRRALASIPESRPRHQRGLTLIELMIALAIGLLIVAAMSVLLAGGSQSRREIEMSADVNENGRYALDVLSRELSQTGFYGSLVKPTAATTRIPADMPAATAMCLTGVANLDTWKDSLTYNVLGLGSAAGANIDADPSCIERKAGTDALFIQRASTCVVGAPNCPAESNADAYLQVSECGTEYSATPMVLGRGGTGSSTFTLQTKTCAGTPAPKRKLVRRIYYISAANALSYQDIPLSGALPAPVVLVENIEQLQIEYAFDTGTPADGTPDVFAAAPDPLAVPPTDWTQVIGVRIWLLARSSDPSRYTKNAASFVLGGDTTVSVAANSAGNPKRRAYSTYISFVTPKARSES</sequence>
<gene>
    <name evidence="2" type="ORF">J2W39_003850</name>
</gene>
<dbReference type="EMBL" id="JAUSRV010000009">
    <property type="protein sequence ID" value="MDP9972608.1"/>
    <property type="molecule type" value="Genomic_DNA"/>
</dbReference>
<comment type="caution">
    <text evidence="2">The sequence shown here is derived from an EMBL/GenBank/DDBJ whole genome shotgun (WGS) entry which is preliminary data.</text>
</comment>
<dbReference type="Proteomes" id="UP001224845">
    <property type="component" value="Unassembled WGS sequence"/>
</dbReference>
<evidence type="ECO:0000256" key="1">
    <source>
        <dbReference type="SAM" id="Phobius"/>
    </source>
</evidence>
<dbReference type="PROSITE" id="PS00409">
    <property type="entry name" value="PROKAR_NTER_METHYL"/>
    <property type="match status" value="1"/>
</dbReference>
<dbReference type="AlphaFoldDB" id="A0AAW8EIE4"/>
<protein>
    <submittedName>
        <fullName evidence="2">Type IV pilus assembly protein PilW</fullName>
    </submittedName>
</protein>
<evidence type="ECO:0000313" key="3">
    <source>
        <dbReference type="Proteomes" id="UP001224845"/>
    </source>
</evidence>
<dbReference type="RefSeq" id="WP_307595192.1">
    <property type="nucleotide sequence ID" value="NZ_CAXUQE020000001.1"/>
</dbReference>
<evidence type="ECO:0000313" key="2">
    <source>
        <dbReference type="EMBL" id="MDP9972608.1"/>
    </source>
</evidence>
<dbReference type="InterPro" id="IPR032092">
    <property type="entry name" value="PilW"/>
</dbReference>
<accession>A0AAW8EIE4</accession>
<proteinExistence type="predicted"/>
<dbReference type="Pfam" id="PF16074">
    <property type="entry name" value="PilW"/>
    <property type="match status" value="1"/>
</dbReference>
<keyword evidence="1" id="KW-1133">Transmembrane helix</keyword>
<dbReference type="InterPro" id="IPR012902">
    <property type="entry name" value="N_methyl_site"/>
</dbReference>
<name>A0AAW8EIE4_VARPD</name>
<dbReference type="Pfam" id="PF07963">
    <property type="entry name" value="N_methyl"/>
    <property type="match status" value="1"/>
</dbReference>
<reference evidence="2" key="1">
    <citation type="submission" date="2023-07" db="EMBL/GenBank/DDBJ databases">
        <title>Sorghum-associated microbial communities from plants grown in Nebraska, USA.</title>
        <authorList>
            <person name="Schachtman D."/>
        </authorList>
    </citation>
    <scope>NUCLEOTIDE SEQUENCE</scope>
    <source>
        <strain evidence="2">DS3315</strain>
    </source>
</reference>
<feature type="transmembrane region" description="Helical" evidence="1">
    <location>
        <begin position="21"/>
        <end position="45"/>
    </location>
</feature>
<keyword evidence="1" id="KW-0472">Membrane</keyword>